<sequence>MLRGVTSLRKMSSSSGRKLTAVVKELENFAPLSLAEKWDNVGLLIEPHNERDVKKILLTNDLTEPVMKEAVEKQVEMIISYHPPIFKPLTRITKSNWKERVVAACLANSIALYSPHTSWDKKTGGVNDWLAQSVTIKSIRPLIPEFGCTEPGTGSGRLIETNMTISQLVEALQHHIENDVHVALAVGHDSKTLVRTVGICAGSGGSLLRGIQADTIITGEMSHHELLEFNHNGTTVLLCNHSNSERGFLRMFAPKLGELLQGACQILISEKDQDPLVTAVRVSVSAAPKQAQQ</sequence>
<dbReference type="NCBIfam" id="TIGR00486">
    <property type="entry name" value="YbgI_SA1388"/>
    <property type="match status" value="1"/>
</dbReference>
<feature type="binding site" evidence="3">
    <location>
        <position position="120"/>
    </location>
    <ligand>
        <name>a divalent metal cation</name>
        <dbReference type="ChEBI" id="CHEBI:60240"/>
        <label>1</label>
    </ligand>
</feature>
<evidence type="ECO:0000313" key="5">
    <source>
        <dbReference type="RefSeq" id="XP_001357124.4"/>
    </source>
</evidence>
<dbReference type="SUPFAM" id="SSF102705">
    <property type="entry name" value="NIF3 (NGG1p interacting factor 3)-like"/>
    <property type="match status" value="1"/>
</dbReference>
<dbReference type="FunFam" id="3.40.1390.30:FF:000001">
    <property type="entry name" value="GTP cyclohydrolase 1 type 2"/>
    <property type="match status" value="1"/>
</dbReference>
<feature type="binding site" evidence="3">
    <location>
        <position position="241"/>
    </location>
    <ligand>
        <name>a divalent metal cation</name>
        <dbReference type="ChEBI" id="CHEBI:60240"/>
        <label>1</label>
    </ligand>
</feature>
<dbReference type="GO" id="GO:0005739">
    <property type="term" value="C:mitochondrion"/>
    <property type="evidence" value="ECO:0007669"/>
    <property type="project" value="TreeGrafter"/>
</dbReference>
<dbReference type="ExpressionAtlas" id="A0A6I8UKY1">
    <property type="expression patterns" value="baseline"/>
</dbReference>
<dbReference type="Proteomes" id="UP000001819">
    <property type="component" value="Chromosome 4"/>
</dbReference>
<dbReference type="InterPro" id="IPR036069">
    <property type="entry name" value="DUF34/NIF3_sf"/>
</dbReference>
<gene>
    <name evidence="5" type="primary">LOC4817722</name>
</gene>
<dbReference type="InParanoid" id="A0A6I8UKY1"/>
<protein>
    <recommendedName>
        <fullName evidence="2">NIF3-like protein 1</fullName>
    </recommendedName>
</protein>
<feature type="binding site" evidence="3">
    <location>
        <position position="245"/>
    </location>
    <ligand>
        <name>a divalent metal cation</name>
        <dbReference type="ChEBI" id="CHEBI:60240"/>
        <label>1</label>
    </ligand>
</feature>
<comment type="similarity">
    <text evidence="1">Belongs to the GTP cyclohydrolase I type 2/NIF3 family.</text>
</comment>
<dbReference type="RefSeq" id="XP_001357124.4">
    <property type="nucleotide sequence ID" value="XM_001357088.4"/>
</dbReference>
<proteinExistence type="inferred from homology"/>
<dbReference type="KEGG" id="dpo:4817722"/>
<evidence type="ECO:0000256" key="1">
    <source>
        <dbReference type="ARBA" id="ARBA00006964"/>
    </source>
</evidence>
<reference evidence="5" key="1">
    <citation type="submission" date="2025-08" db="UniProtKB">
        <authorList>
            <consortium name="RefSeq"/>
        </authorList>
    </citation>
    <scope>IDENTIFICATION</scope>
    <source>
        <strain evidence="5">MV-25-SWS-2005</strain>
        <tissue evidence="5">Whole body</tissue>
    </source>
</reference>
<dbReference type="AlphaFoldDB" id="A0A6I8UKY1"/>
<evidence type="ECO:0000313" key="4">
    <source>
        <dbReference type="Proteomes" id="UP000001819"/>
    </source>
</evidence>
<name>A0A6I8UKY1_DROPS</name>
<keyword evidence="4" id="KW-1185">Reference proteome</keyword>
<dbReference type="PANTHER" id="PTHR13799:SF13">
    <property type="entry name" value="NIF3-LIKE PROTEIN 1"/>
    <property type="match status" value="1"/>
</dbReference>
<evidence type="ECO:0000256" key="3">
    <source>
        <dbReference type="PIRSR" id="PIRSR602678-1"/>
    </source>
</evidence>
<organism evidence="4 5">
    <name type="scientific">Drosophila pseudoobscura pseudoobscura</name>
    <name type="common">Fruit fly</name>
    <dbReference type="NCBI Taxonomy" id="46245"/>
    <lineage>
        <taxon>Eukaryota</taxon>
        <taxon>Metazoa</taxon>
        <taxon>Ecdysozoa</taxon>
        <taxon>Arthropoda</taxon>
        <taxon>Hexapoda</taxon>
        <taxon>Insecta</taxon>
        <taxon>Pterygota</taxon>
        <taxon>Neoptera</taxon>
        <taxon>Endopterygota</taxon>
        <taxon>Diptera</taxon>
        <taxon>Brachycera</taxon>
        <taxon>Muscomorpha</taxon>
        <taxon>Ephydroidea</taxon>
        <taxon>Drosophilidae</taxon>
        <taxon>Drosophila</taxon>
        <taxon>Sophophora</taxon>
    </lineage>
</organism>
<dbReference type="PANTHER" id="PTHR13799">
    <property type="entry name" value="NGG1 INTERACTING FACTOR 3"/>
    <property type="match status" value="1"/>
</dbReference>
<dbReference type="Gene3D" id="3.40.1390.30">
    <property type="entry name" value="NIF3 (NGG1p interacting factor 3)-like"/>
    <property type="match status" value="1"/>
</dbReference>
<accession>A0A6I8UKY1</accession>
<dbReference type="FunCoup" id="A0A6I8UKY1">
    <property type="interactions" value="2133"/>
</dbReference>
<dbReference type="GO" id="GO:0046872">
    <property type="term" value="F:metal ion binding"/>
    <property type="evidence" value="ECO:0007669"/>
    <property type="project" value="UniProtKB-KW"/>
</dbReference>
<evidence type="ECO:0000256" key="2">
    <source>
        <dbReference type="ARBA" id="ARBA00019069"/>
    </source>
</evidence>
<feature type="binding site" evidence="3">
    <location>
        <position position="82"/>
    </location>
    <ligand>
        <name>a divalent metal cation</name>
        <dbReference type="ChEBI" id="CHEBI:60240"/>
        <label>1</label>
    </ligand>
</feature>
<keyword evidence="3" id="KW-0479">Metal-binding</keyword>
<dbReference type="Pfam" id="PF01784">
    <property type="entry name" value="DUF34_NIF3"/>
    <property type="match status" value="1"/>
</dbReference>
<dbReference type="InterPro" id="IPR002678">
    <property type="entry name" value="DUF34/NIF3"/>
</dbReference>